<dbReference type="STRING" id="545695.TREAZ_3336"/>
<dbReference type="Gene3D" id="3.40.50.410">
    <property type="entry name" value="von Willebrand factor, type A domain"/>
    <property type="match status" value="1"/>
</dbReference>
<dbReference type="AlphaFoldDB" id="F5Y8I3"/>
<evidence type="ECO:0000313" key="2">
    <source>
        <dbReference type="Proteomes" id="UP000009222"/>
    </source>
</evidence>
<evidence type="ECO:0000313" key="1">
    <source>
        <dbReference type="EMBL" id="AEF81201.1"/>
    </source>
</evidence>
<gene>
    <name evidence="1" type="ordered locus">TREAZ_3336</name>
</gene>
<dbReference type="KEGG" id="taz:TREAZ_3336"/>
<proteinExistence type="predicted"/>
<dbReference type="SUPFAM" id="SSF53300">
    <property type="entry name" value="vWA-like"/>
    <property type="match status" value="1"/>
</dbReference>
<dbReference type="HOGENOM" id="CLU_1554605_0_0_12"/>
<reference evidence="1 2" key="2">
    <citation type="journal article" date="2011" name="ISME J.">
        <title>RNA-seq reveals cooperative metabolic interactions between two termite-gut spirochete species in co-culture.</title>
        <authorList>
            <person name="Rosenthal A.Z."/>
            <person name="Matson E.G."/>
            <person name="Eldar A."/>
            <person name="Leadbetter J.R."/>
        </authorList>
    </citation>
    <scope>NUCLEOTIDE SEQUENCE [LARGE SCALE GENOMIC DNA]</scope>
    <source>
        <strain evidence="2">ATCC BAA-888 / DSM 13862 / ZAS-9</strain>
    </source>
</reference>
<sequence length="172" mass="18337">MPGLLHAADKRSLPLDLFLIVDGSSMLANDKNDAISWLSREFIDRILVEGDTLNIWSAGDKARLVYTETIGAKKDAAKDTLKTLSTSGKSSDFIGALREAAAKAGPQDGKRLKVTLLVTGSAEAFAPALEGAGASLLRWSRFEESSRWQALMVAPGIGDKVRRAAAAYMSGV</sequence>
<dbReference type="InParanoid" id="F5Y8I3"/>
<keyword evidence="2" id="KW-1185">Reference proteome</keyword>
<evidence type="ECO:0008006" key="3">
    <source>
        <dbReference type="Google" id="ProtNLM"/>
    </source>
</evidence>
<name>F5Y8I3_LEAAZ</name>
<dbReference type="InterPro" id="IPR036465">
    <property type="entry name" value="vWFA_dom_sf"/>
</dbReference>
<dbReference type="EMBL" id="CP001841">
    <property type="protein sequence ID" value="AEF81201.1"/>
    <property type="molecule type" value="Genomic_DNA"/>
</dbReference>
<accession>F5Y8I3</accession>
<dbReference type="Proteomes" id="UP000009222">
    <property type="component" value="Chromosome"/>
</dbReference>
<organism evidence="1 2">
    <name type="scientific">Leadbettera azotonutricia (strain ATCC BAA-888 / DSM 13862 / ZAS-9)</name>
    <name type="common">Treponema azotonutricium</name>
    <dbReference type="NCBI Taxonomy" id="545695"/>
    <lineage>
        <taxon>Bacteria</taxon>
        <taxon>Pseudomonadati</taxon>
        <taxon>Spirochaetota</taxon>
        <taxon>Spirochaetia</taxon>
        <taxon>Spirochaetales</taxon>
        <taxon>Breznakiellaceae</taxon>
        <taxon>Leadbettera</taxon>
    </lineage>
</organism>
<reference evidence="2" key="1">
    <citation type="submission" date="2009-12" db="EMBL/GenBank/DDBJ databases">
        <title>Complete sequence of Treponema azotonutricium strain ZAS-9.</title>
        <authorList>
            <person name="Tetu S.G."/>
            <person name="Matson E."/>
            <person name="Ren Q."/>
            <person name="Seshadri R."/>
            <person name="Elbourne L."/>
            <person name="Hassan K.A."/>
            <person name="Durkin A."/>
            <person name="Radune D."/>
            <person name="Mohamoud Y."/>
            <person name="Shay R."/>
            <person name="Jin S."/>
            <person name="Zhang X."/>
            <person name="Lucey K."/>
            <person name="Ballor N.R."/>
            <person name="Ottesen E."/>
            <person name="Rosenthal R."/>
            <person name="Allen A."/>
            <person name="Leadbetter J.R."/>
            <person name="Paulsen I.T."/>
        </authorList>
    </citation>
    <scope>NUCLEOTIDE SEQUENCE [LARGE SCALE GENOMIC DNA]</scope>
    <source>
        <strain evidence="2">ATCC BAA-888 / DSM 13862 / ZAS-9</strain>
    </source>
</reference>
<protein>
    <recommendedName>
        <fullName evidence="3">VWFA domain-containing protein</fullName>
    </recommendedName>
</protein>